<dbReference type="Pfam" id="PF02518">
    <property type="entry name" value="HATPase_c"/>
    <property type="match status" value="1"/>
</dbReference>
<dbReference type="SUPFAM" id="SSF55874">
    <property type="entry name" value="ATPase domain of HSP90 chaperone/DNA topoisomerase II/histidine kinase"/>
    <property type="match status" value="1"/>
</dbReference>
<comment type="catalytic activity">
    <reaction evidence="1">
        <text>ATP + protein L-histidine = ADP + protein N-phospho-L-histidine.</text>
        <dbReference type="EC" id="2.7.13.3"/>
    </reaction>
</comment>
<accession>A0A8A4TFV2</accession>
<dbReference type="EMBL" id="CP071793">
    <property type="protein sequence ID" value="QTD48816.1"/>
    <property type="molecule type" value="Genomic_DNA"/>
</dbReference>
<keyword evidence="10" id="KW-1185">Reference proteome</keyword>
<dbReference type="InterPro" id="IPR003594">
    <property type="entry name" value="HATPase_dom"/>
</dbReference>
<dbReference type="RefSeq" id="WP_237378467.1">
    <property type="nucleotide sequence ID" value="NZ_CP071793.1"/>
</dbReference>
<dbReference type="SMART" id="SM00387">
    <property type="entry name" value="HATPase_c"/>
    <property type="match status" value="1"/>
</dbReference>
<dbReference type="Gene3D" id="3.30.565.10">
    <property type="entry name" value="Histidine kinase-like ATPase, C-terminal domain"/>
    <property type="match status" value="1"/>
</dbReference>
<gene>
    <name evidence="9" type="ORF">J3U87_24810</name>
</gene>
<feature type="domain" description="Histidine kinase" evidence="8">
    <location>
        <begin position="324"/>
        <end position="545"/>
    </location>
</feature>
<keyword evidence="7" id="KW-0472">Membrane</keyword>
<name>A0A8A4TFV2_SULCO</name>
<keyword evidence="6" id="KW-0902">Two-component regulatory system</keyword>
<reference evidence="9" key="1">
    <citation type="submission" date="2021-03" db="EMBL/GenBank/DDBJ databases">
        <title>Acanthopleuribacteraceae sp. M133.</title>
        <authorList>
            <person name="Wang G."/>
        </authorList>
    </citation>
    <scope>NUCLEOTIDE SEQUENCE</scope>
    <source>
        <strain evidence="9">M133</strain>
    </source>
</reference>
<feature type="transmembrane region" description="Helical" evidence="7">
    <location>
        <begin position="281"/>
        <end position="305"/>
    </location>
</feature>
<dbReference type="InterPro" id="IPR036097">
    <property type="entry name" value="HisK_dim/P_sf"/>
</dbReference>
<dbReference type="InterPro" id="IPR036890">
    <property type="entry name" value="HATPase_C_sf"/>
</dbReference>
<dbReference type="SUPFAM" id="SSF47384">
    <property type="entry name" value="Homodimeric domain of signal transducing histidine kinase"/>
    <property type="match status" value="1"/>
</dbReference>
<dbReference type="PROSITE" id="PS50109">
    <property type="entry name" value="HIS_KIN"/>
    <property type="match status" value="1"/>
</dbReference>
<keyword evidence="7" id="KW-1133">Transmembrane helix</keyword>
<dbReference type="AlphaFoldDB" id="A0A8A4TFV2"/>
<evidence type="ECO:0000256" key="6">
    <source>
        <dbReference type="ARBA" id="ARBA00023012"/>
    </source>
</evidence>
<keyword evidence="5 9" id="KW-0418">Kinase</keyword>
<dbReference type="Gene3D" id="1.10.287.130">
    <property type="match status" value="1"/>
</dbReference>
<sequence length="567" mass="63702">MSKKSWLMYMTMLLGPALAIGIGALVLLDREADRWGDQLRRDAAFRAGVMAEDLSAALAVQREPLLDHLRGLAGADLGSELARWEAREPLVRNLFVWQRNSGLLYPAPEPSTKTPGFADWRPASREQQRFMQRYDSLFSGIRDWDVVGGGESQGQTGASLLPSQNLKSLDDGQDRRGWKFWYWEDRPYLLGWIQLPHNDLVLGVEVEFVYLLSRVLPAFKSSDYAGHGFALVDASGQIVHAVGNLGGDVAKPDVFVPVGEQLPNWQVGVFLEPTGSQPGRAFFWTALVVVLLLVGATVTGGLALIRQTQRGMLETRQKSNFVSNVSHELRSPLTTIRMYTEMLAEGRVTKEARRRHYLEVVVDESRRLSRLVDNVLTFSRLERGKQRYQTHRVDIAETLERQLDTQLPRLDQAGIPVAFHLEPCWVRVDVDALEQVFLNLIDNAAKYGPLPEQERQNRIDIRLKKDRDRLEIWVEDRGRGIDPGNREKIFENYFRGDEALTADQSGSGIGLSVARALMRAMGGDVRYESRADGGSRFIMVLALASEDIDRAEAGNATPVDLEKERAP</sequence>
<evidence type="ECO:0000256" key="7">
    <source>
        <dbReference type="SAM" id="Phobius"/>
    </source>
</evidence>
<dbReference type="PANTHER" id="PTHR43711">
    <property type="entry name" value="TWO-COMPONENT HISTIDINE KINASE"/>
    <property type="match status" value="1"/>
</dbReference>
<evidence type="ECO:0000256" key="2">
    <source>
        <dbReference type="ARBA" id="ARBA00012438"/>
    </source>
</evidence>
<keyword evidence="4" id="KW-0808">Transferase</keyword>
<dbReference type="PANTHER" id="PTHR43711:SF1">
    <property type="entry name" value="HISTIDINE KINASE 1"/>
    <property type="match status" value="1"/>
</dbReference>
<keyword evidence="7" id="KW-0812">Transmembrane</keyword>
<dbReference type="EC" id="2.7.13.3" evidence="2"/>
<evidence type="ECO:0000313" key="9">
    <source>
        <dbReference type="EMBL" id="QTD48816.1"/>
    </source>
</evidence>
<dbReference type="KEGG" id="scor:J3U87_24810"/>
<evidence type="ECO:0000256" key="3">
    <source>
        <dbReference type="ARBA" id="ARBA00022553"/>
    </source>
</evidence>
<dbReference type="SMART" id="SM00388">
    <property type="entry name" value="HisKA"/>
    <property type="match status" value="1"/>
</dbReference>
<dbReference type="FunFam" id="1.10.287.130:FF:000001">
    <property type="entry name" value="Two-component sensor histidine kinase"/>
    <property type="match status" value="1"/>
</dbReference>
<dbReference type="GO" id="GO:0000155">
    <property type="term" value="F:phosphorelay sensor kinase activity"/>
    <property type="evidence" value="ECO:0007669"/>
    <property type="project" value="InterPro"/>
</dbReference>
<dbReference type="InterPro" id="IPR004358">
    <property type="entry name" value="Sig_transdc_His_kin-like_C"/>
</dbReference>
<dbReference type="Proteomes" id="UP000663929">
    <property type="component" value="Chromosome"/>
</dbReference>
<dbReference type="CDD" id="cd00075">
    <property type="entry name" value="HATPase"/>
    <property type="match status" value="1"/>
</dbReference>
<evidence type="ECO:0000256" key="5">
    <source>
        <dbReference type="ARBA" id="ARBA00022777"/>
    </source>
</evidence>
<evidence type="ECO:0000259" key="8">
    <source>
        <dbReference type="PROSITE" id="PS50109"/>
    </source>
</evidence>
<evidence type="ECO:0000256" key="4">
    <source>
        <dbReference type="ARBA" id="ARBA00022679"/>
    </source>
</evidence>
<dbReference type="InterPro" id="IPR050736">
    <property type="entry name" value="Sensor_HK_Regulatory"/>
</dbReference>
<dbReference type="CDD" id="cd00082">
    <property type="entry name" value="HisKA"/>
    <property type="match status" value="1"/>
</dbReference>
<dbReference type="Pfam" id="PF00512">
    <property type="entry name" value="HisKA"/>
    <property type="match status" value="1"/>
</dbReference>
<organism evidence="9 10">
    <name type="scientific">Sulfidibacter corallicola</name>
    <dbReference type="NCBI Taxonomy" id="2818388"/>
    <lineage>
        <taxon>Bacteria</taxon>
        <taxon>Pseudomonadati</taxon>
        <taxon>Acidobacteriota</taxon>
        <taxon>Holophagae</taxon>
        <taxon>Acanthopleuribacterales</taxon>
        <taxon>Acanthopleuribacteraceae</taxon>
        <taxon>Sulfidibacter</taxon>
    </lineage>
</organism>
<evidence type="ECO:0000313" key="10">
    <source>
        <dbReference type="Proteomes" id="UP000663929"/>
    </source>
</evidence>
<dbReference type="PRINTS" id="PR00344">
    <property type="entry name" value="BCTRLSENSOR"/>
</dbReference>
<protein>
    <recommendedName>
        <fullName evidence="2">histidine kinase</fullName>
        <ecNumber evidence="2">2.7.13.3</ecNumber>
    </recommendedName>
</protein>
<evidence type="ECO:0000256" key="1">
    <source>
        <dbReference type="ARBA" id="ARBA00000085"/>
    </source>
</evidence>
<keyword evidence="3" id="KW-0597">Phosphoprotein</keyword>
<dbReference type="InterPro" id="IPR003661">
    <property type="entry name" value="HisK_dim/P_dom"/>
</dbReference>
<dbReference type="InterPro" id="IPR005467">
    <property type="entry name" value="His_kinase_dom"/>
</dbReference>
<proteinExistence type="predicted"/>